<protein>
    <submittedName>
        <fullName evidence="2">Uncharacterized protein</fullName>
    </submittedName>
</protein>
<feature type="region of interest" description="Disordered" evidence="1">
    <location>
        <begin position="1"/>
        <end position="55"/>
    </location>
</feature>
<evidence type="ECO:0000313" key="2">
    <source>
        <dbReference type="EMBL" id="KAK5623813.1"/>
    </source>
</evidence>
<proteinExistence type="predicted"/>
<dbReference type="AlphaFoldDB" id="A0AAV9SQK0"/>
<reference evidence="2 3" key="1">
    <citation type="submission" date="2021-06" db="EMBL/GenBank/DDBJ databases">
        <authorList>
            <person name="Palmer J.M."/>
        </authorList>
    </citation>
    <scope>NUCLEOTIDE SEQUENCE [LARGE SCALE GENOMIC DNA]</scope>
    <source>
        <strain evidence="2 3">MEX-2019</strain>
        <tissue evidence="2">Muscle</tissue>
    </source>
</reference>
<gene>
    <name evidence="2" type="ORF">CRENBAI_003860</name>
</gene>
<sequence length="151" mass="15604">MRRLPAPSSTPLSTEGRRDASAPGFTPDQPSSLLPAPDSVPSPVSEESVDELPPPPLPSVRCARTYCLHQLCLSGCPAGLQGSTTDLHGLAKGSSGFCTALQSSIVVLRDLQLHGCFRFVADLRNSGSARDGLLAVHLNSGSAGDGLRAAT</sequence>
<organism evidence="2 3">
    <name type="scientific">Crenichthys baileyi</name>
    <name type="common">White River springfish</name>
    <dbReference type="NCBI Taxonomy" id="28760"/>
    <lineage>
        <taxon>Eukaryota</taxon>
        <taxon>Metazoa</taxon>
        <taxon>Chordata</taxon>
        <taxon>Craniata</taxon>
        <taxon>Vertebrata</taxon>
        <taxon>Euteleostomi</taxon>
        <taxon>Actinopterygii</taxon>
        <taxon>Neopterygii</taxon>
        <taxon>Teleostei</taxon>
        <taxon>Neoteleostei</taxon>
        <taxon>Acanthomorphata</taxon>
        <taxon>Ovalentaria</taxon>
        <taxon>Atherinomorphae</taxon>
        <taxon>Cyprinodontiformes</taxon>
        <taxon>Goodeidae</taxon>
        <taxon>Crenichthys</taxon>
    </lineage>
</organism>
<dbReference type="EMBL" id="JAHHUM010000013">
    <property type="protein sequence ID" value="KAK5623813.1"/>
    <property type="molecule type" value="Genomic_DNA"/>
</dbReference>
<name>A0AAV9SQK0_9TELE</name>
<evidence type="ECO:0000313" key="3">
    <source>
        <dbReference type="Proteomes" id="UP001311232"/>
    </source>
</evidence>
<dbReference type="Proteomes" id="UP001311232">
    <property type="component" value="Unassembled WGS sequence"/>
</dbReference>
<evidence type="ECO:0000256" key="1">
    <source>
        <dbReference type="SAM" id="MobiDB-lite"/>
    </source>
</evidence>
<keyword evidence="3" id="KW-1185">Reference proteome</keyword>
<accession>A0AAV9SQK0</accession>
<feature type="compositionally biased region" description="Low complexity" evidence="1">
    <location>
        <begin position="30"/>
        <end position="46"/>
    </location>
</feature>
<comment type="caution">
    <text evidence="2">The sequence shown here is derived from an EMBL/GenBank/DDBJ whole genome shotgun (WGS) entry which is preliminary data.</text>
</comment>